<accession>A0A4U0RSU6</accession>
<sequence>MSPKKGDRLAPPPGPEEYDIRFDTNDAAKGWHDLCQQAPGNALLAWREMRTRPAPSPPTPRHHRLKGEKAHAVRGRDVLPQWQIEVTGGGRIWYLLDEERRTVWVRRAGTGHPKQTE</sequence>
<comment type="caution">
    <text evidence="2">The sequence shown here is derived from an EMBL/GenBank/DDBJ whole genome shotgun (WGS) entry which is preliminary data.</text>
</comment>
<evidence type="ECO:0000313" key="3">
    <source>
        <dbReference type="Proteomes" id="UP000305778"/>
    </source>
</evidence>
<evidence type="ECO:0008006" key="4">
    <source>
        <dbReference type="Google" id="ProtNLM"/>
    </source>
</evidence>
<feature type="region of interest" description="Disordered" evidence="1">
    <location>
        <begin position="51"/>
        <end position="72"/>
    </location>
</feature>
<dbReference type="Proteomes" id="UP000305778">
    <property type="component" value="Unassembled WGS sequence"/>
</dbReference>
<dbReference type="RefSeq" id="WP_136730143.1">
    <property type="nucleotide sequence ID" value="NZ_SUMC01000116.1"/>
</dbReference>
<keyword evidence="3" id="KW-1185">Reference proteome</keyword>
<evidence type="ECO:0000313" key="2">
    <source>
        <dbReference type="EMBL" id="TJZ99149.1"/>
    </source>
</evidence>
<proteinExistence type="predicted"/>
<name>A0A4U0RSU6_9ACTN</name>
<evidence type="ECO:0000256" key="1">
    <source>
        <dbReference type="SAM" id="MobiDB-lite"/>
    </source>
</evidence>
<dbReference type="OrthoDB" id="487569at2"/>
<gene>
    <name evidence="2" type="ORF">FCI23_46960</name>
</gene>
<dbReference type="AlphaFoldDB" id="A0A4U0RSU6"/>
<dbReference type="EMBL" id="SUMC01000116">
    <property type="protein sequence ID" value="TJZ99149.1"/>
    <property type="molecule type" value="Genomic_DNA"/>
</dbReference>
<protein>
    <recommendedName>
        <fullName evidence="4">Plasmid maintenance system killer protein</fullName>
    </recommendedName>
</protein>
<organism evidence="2 3">
    <name type="scientific">Actinacidiphila oryziradicis</name>
    <dbReference type="NCBI Taxonomy" id="2571141"/>
    <lineage>
        <taxon>Bacteria</taxon>
        <taxon>Bacillati</taxon>
        <taxon>Actinomycetota</taxon>
        <taxon>Actinomycetes</taxon>
        <taxon>Kitasatosporales</taxon>
        <taxon>Streptomycetaceae</taxon>
        <taxon>Actinacidiphila</taxon>
    </lineage>
</organism>
<reference evidence="2 3" key="1">
    <citation type="submission" date="2019-04" db="EMBL/GenBank/DDBJ databases">
        <title>Streptomyces oryziradicis sp. nov., a novel actinomycete isolated from rhizosphere soil of rice (Oryza sativa L.).</title>
        <authorList>
            <person name="Li C."/>
        </authorList>
    </citation>
    <scope>NUCLEOTIDE SEQUENCE [LARGE SCALE GENOMIC DNA]</scope>
    <source>
        <strain evidence="2 3">NEAU-C40</strain>
    </source>
</reference>